<gene>
    <name evidence="1" type="ORF">GCM10023217_01390</name>
</gene>
<protein>
    <submittedName>
        <fullName evidence="1">Uncharacterized protein</fullName>
    </submittedName>
</protein>
<organism evidence="1 2">
    <name type="scientific">Gordonia alkaliphila</name>
    <dbReference type="NCBI Taxonomy" id="1053547"/>
    <lineage>
        <taxon>Bacteria</taxon>
        <taxon>Bacillati</taxon>
        <taxon>Actinomycetota</taxon>
        <taxon>Actinomycetes</taxon>
        <taxon>Mycobacteriales</taxon>
        <taxon>Gordoniaceae</taxon>
        <taxon>Gordonia</taxon>
    </lineage>
</organism>
<dbReference type="Proteomes" id="UP001500822">
    <property type="component" value="Unassembled WGS sequence"/>
</dbReference>
<accession>A0ABP8YRT2</accession>
<proteinExistence type="predicted"/>
<evidence type="ECO:0000313" key="2">
    <source>
        <dbReference type="Proteomes" id="UP001500822"/>
    </source>
</evidence>
<dbReference type="EMBL" id="BAABIE010000001">
    <property type="protein sequence ID" value="GAA4737979.1"/>
    <property type="molecule type" value="Genomic_DNA"/>
</dbReference>
<name>A0ABP8YRT2_9ACTN</name>
<keyword evidence="2" id="KW-1185">Reference proteome</keyword>
<comment type="caution">
    <text evidence="1">The sequence shown here is derived from an EMBL/GenBank/DDBJ whole genome shotgun (WGS) entry which is preliminary data.</text>
</comment>
<reference evidence="2" key="1">
    <citation type="journal article" date="2019" name="Int. J. Syst. Evol. Microbiol.">
        <title>The Global Catalogue of Microorganisms (GCM) 10K type strain sequencing project: providing services to taxonomists for standard genome sequencing and annotation.</title>
        <authorList>
            <consortium name="The Broad Institute Genomics Platform"/>
            <consortium name="The Broad Institute Genome Sequencing Center for Infectious Disease"/>
            <person name="Wu L."/>
            <person name="Ma J."/>
        </authorList>
    </citation>
    <scope>NUCLEOTIDE SEQUENCE [LARGE SCALE GENOMIC DNA]</scope>
    <source>
        <strain evidence="2">JCM 18077</strain>
    </source>
</reference>
<sequence>MVSPPKLSENFSLAEAHVRKLPMISSRAAIAATTPTTNRRLDAGPTGASSAALAAGAGDIPPAITGGIPPGIGCCGG</sequence>
<evidence type="ECO:0000313" key="1">
    <source>
        <dbReference type="EMBL" id="GAA4737979.1"/>
    </source>
</evidence>